<accession>A0A7K3SB02</accession>
<proteinExistence type="predicted"/>
<protein>
    <submittedName>
        <fullName evidence="2">Uncharacterized protein</fullName>
    </submittedName>
</protein>
<gene>
    <name evidence="2" type="ORF">G3I50_40170</name>
</gene>
<dbReference type="EMBL" id="JAAGMP010001805">
    <property type="protein sequence ID" value="NEC24423.1"/>
    <property type="molecule type" value="Genomic_DNA"/>
</dbReference>
<comment type="caution">
    <text evidence="2">The sequence shown here is derived from an EMBL/GenBank/DDBJ whole genome shotgun (WGS) entry which is preliminary data.</text>
</comment>
<dbReference type="AlphaFoldDB" id="A0A7K3SB02"/>
<dbReference type="Proteomes" id="UP000469670">
    <property type="component" value="Unassembled WGS sequence"/>
</dbReference>
<dbReference type="RefSeq" id="WP_164209026.1">
    <property type="nucleotide sequence ID" value="NZ_JAAGMP010001805.1"/>
</dbReference>
<reference evidence="2 3" key="1">
    <citation type="submission" date="2020-01" db="EMBL/GenBank/DDBJ databases">
        <title>Insect and environment-associated Actinomycetes.</title>
        <authorList>
            <person name="Currrie C."/>
            <person name="Chevrette M."/>
            <person name="Carlson C."/>
            <person name="Stubbendieck R."/>
            <person name="Wendt-Pienkowski E."/>
        </authorList>
    </citation>
    <scope>NUCLEOTIDE SEQUENCE [LARGE SCALE GENOMIC DNA]</scope>
    <source>
        <strain evidence="2 3">SID7590</strain>
    </source>
</reference>
<organism evidence="2 3">
    <name type="scientific">Streptomyces parvus</name>
    <dbReference type="NCBI Taxonomy" id="66428"/>
    <lineage>
        <taxon>Bacteria</taxon>
        <taxon>Bacillati</taxon>
        <taxon>Actinomycetota</taxon>
        <taxon>Actinomycetes</taxon>
        <taxon>Kitasatosporales</taxon>
        <taxon>Streptomycetaceae</taxon>
        <taxon>Streptomyces</taxon>
    </lineage>
</organism>
<feature type="transmembrane region" description="Helical" evidence="1">
    <location>
        <begin position="90"/>
        <end position="114"/>
    </location>
</feature>
<feature type="transmembrane region" description="Helical" evidence="1">
    <location>
        <begin position="59"/>
        <end position="78"/>
    </location>
</feature>
<feature type="transmembrane region" description="Helical" evidence="1">
    <location>
        <begin position="121"/>
        <end position="142"/>
    </location>
</feature>
<evidence type="ECO:0000313" key="2">
    <source>
        <dbReference type="EMBL" id="NEC24423.1"/>
    </source>
</evidence>
<keyword evidence="1" id="KW-0472">Membrane</keyword>
<evidence type="ECO:0000256" key="1">
    <source>
        <dbReference type="SAM" id="Phobius"/>
    </source>
</evidence>
<evidence type="ECO:0000313" key="3">
    <source>
        <dbReference type="Proteomes" id="UP000469670"/>
    </source>
</evidence>
<sequence length="157" mass="15545">MLEHVELAQTLAAGFEGGKILGSVGSGGLALGLTAVLVTGIREPKKGGKVRRKLSPTEASVVGVTAGTAYMAAGSIWTTGGDLSNAFSSIFTGGAFGTAGLGAVSLFLAAIMYFREMRPGFAALTGIVAAGVWAQAGGIWGLPESVILTTAGALGVS</sequence>
<feature type="transmembrane region" description="Helical" evidence="1">
    <location>
        <begin position="20"/>
        <end position="38"/>
    </location>
</feature>
<keyword evidence="1" id="KW-0812">Transmembrane</keyword>
<keyword evidence="1" id="KW-1133">Transmembrane helix</keyword>
<name>A0A7K3SB02_9ACTN</name>